<feature type="region of interest" description="Disordered" evidence="1">
    <location>
        <begin position="526"/>
        <end position="552"/>
    </location>
</feature>
<dbReference type="AlphaFoldDB" id="A0A6G1EMY0"/>
<evidence type="ECO:0000313" key="2">
    <source>
        <dbReference type="EMBL" id="KAF0925982.1"/>
    </source>
</evidence>
<accession>A0A6G1EMY0</accession>
<organism evidence="2 3">
    <name type="scientific">Oryza meyeriana var. granulata</name>
    <dbReference type="NCBI Taxonomy" id="110450"/>
    <lineage>
        <taxon>Eukaryota</taxon>
        <taxon>Viridiplantae</taxon>
        <taxon>Streptophyta</taxon>
        <taxon>Embryophyta</taxon>
        <taxon>Tracheophyta</taxon>
        <taxon>Spermatophyta</taxon>
        <taxon>Magnoliopsida</taxon>
        <taxon>Liliopsida</taxon>
        <taxon>Poales</taxon>
        <taxon>Poaceae</taxon>
        <taxon>BOP clade</taxon>
        <taxon>Oryzoideae</taxon>
        <taxon>Oryzeae</taxon>
        <taxon>Oryzinae</taxon>
        <taxon>Oryza</taxon>
        <taxon>Oryza meyeriana</taxon>
    </lineage>
</organism>
<feature type="region of interest" description="Disordered" evidence="1">
    <location>
        <begin position="621"/>
        <end position="650"/>
    </location>
</feature>
<keyword evidence="3" id="KW-1185">Reference proteome</keyword>
<reference evidence="2 3" key="1">
    <citation type="submission" date="2019-11" db="EMBL/GenBank/DDBJ databases">
        <title>Whole genome sequence of Oryza granulata.</title>
        <authorList>
            <person name="Li W."/>
        </authorList>
    </citation>
    <scope>NUCLEOTIDE SEQUENCE [LARGE SCALE GENOMIC DNA]</scope>
    <source>
        <strain evidence="3">cv. Menghai</strain>
        <tissue evidence="2">Leaf</tissue>
    </source>
</reference>
<gene>
    <name evidence="2" type="ORF">E2562_019050</name>
</gene>
<sequence length="650" mass="70732">MELFCMVCRCPGSKLPKYFLVQGGSISPCRGKPGGATGEEGDGPMSVVGDVPSEHTSTPDEKVPIEVADMHFSWDIQPKAEIQTACETLKDPSYRAIYGSCNSSQMIGLGDAQYKLARPSSSQKVYTDNFSDATQSNHLKLHRQISADGNTESWSELKRDAIGGLLGEGSPLVKSGKQVEERTVKALSAQPYNPVCPVSQGVSSCSSSSQHIVSSSGAGKYIGNSGLEMQIACQITKEPAHIALYGTKNPYESTGLSDPSDKFIAPSSFRGVNISSISNTSSGMNLPTNNAKENSKYNQLELQKQIDDYQRFEFGSGLNTDDAGGLTITGFPQKVQVGQNIVKALSAEPYQPVFPVSQGTSASSSSQHPNVASQLLEHPEYHSRIHCTQPSLQPTIKAVSTSMTPHVKEPCYQENFCLGDSYLSVQGIDDVGDGNSDMSLLRRNVVSTRDAENKSPTVSDRVHADVSEIEFTLGHQTSANSMPIQYAPQAARQPSQQCLQADVAETYSPFGHQFAANIVQRQFAPQVTTQPSHRSLHGSNNSNLRTRSDGDSQKELFRPHLSHRTSTDVISGALPKINLQERSSQSVQEMGLDEATNSKMLTAQQQLQRQVQRHLRRHHKKAVASEAQTPHGNVETSIRRDTPKDFLEIH</sequence>
<comment type="caution">
    <text evidence="2">The sequence shown here is derived from an EMBL/GenBank/DDBJ whole genome shotgun (WGS) entry which is preliminary data.</text>
</comment>
<dbReference type="EMBL" id="SPHZ02000003">
    <property type="protein sequence ID" value="KAF0925982.1"/>
    <property type="molecule type" value="Genomic_DNA"/>
</dbReference>
<evidence type="ECO:0000313" key="3">
    <source>
        <dbReference type="Proteomes" id="UP000479710"/>
    </source>
</evidence>
<feature type="compositionally biased region" description="Polar residues" evidence="1">
    <location>
        <begin position="626"/>
        <end position="636"/>
    </location>
</feature>
<evidence type="ECO:0000256" key="1">
    <source>
        <dbReference type="SAM" id="MobiDB-lite"/>
    </source>
</evidence>
<dbReference type="OrthoDB" id="715216at2759"/>
<proteinExistence type="predicted"/>
<name>A0A6G1EMY0_9ORYZ</name>
<dbReference type="Proteomes" id="UP000479710">
    <property type="component" value="Unassembled WGS sequence"/>
</dbReference>
<protein>
    <submittedName>
        <fullName evidence="2">Uncharacterized protein</fullName>
    </submittedName>
</protein>
<feature type="compositionally biased region" description="Basic and acidic residues" evidence="1">
    <location>
        <begin position="637"/>
        <end position="650"/>
    </location>
</feature>
<feature type="compositionally biased region" description="Polar residues" evidence="1">
    <location>
        <begin position="526"/>
        <end position="545"/>
    </location>
</feature>